<accession>A0A0C2FL37</accession>
<evidence type="ECO:0000313" key="2">
    <source>
        <dbReference type="EMBL" id="KIH45576.1"/>
    </source>
</evidence>
<sequence length="115" mass="12925">MPPKSNRSTKVSSKRLANSNSANPVQPTANADEEEYRRMSSTELIGVIMSSNTDHMYNLLKWSRLKREAVVLAGLEEAPADLSPKLRLKDLESKVENVLDSLQIECRPSEFYLMG</sequence>
<name>A0A0C2FL37_9BILA</name>
<gene>
    <name evidence="2" type="ORF">ANCDUO_24383</name>
</gene>
<dbReference type="AlphaFoldDB" id="A0A0C2FL37"/>
<protein>
    <submittedName>
        <fullName evidence="2">Uncharacterized protein</fullName>
    </submittedName>
</protein>
<proteinExistence type="predicted"/>
<dbReference type="Proteomes" id="UP000054047">
    <property type="component" value="Unassembled WGS sequence"/>
</dbReference>
<evidence type="ECO:0000256" key="1">
    <source>
        <dbReference type="SAM" id="MobiDB-lite"/>
    </source>
</evidence>
<feature type="region of interest" description="Disordered" evidence="1">
    <location>
        <begin position="1"/>
        <end position="37"/>
    </location>
</feature>
<feature type="compositionally biased region" description="Polar residues" evidence="1">
    <location>
        <begin position="1"/>
        <end position="29"/>
    </location>
</feature>
<evidence type="ECO:0000313" key="3">
    <source>
        <dbReference type="Proteomes" id="UP000054047"/>
    </source>
</evidence>
<dbReference type="EMBL" id="KN772016">
    <property type="protein sequence ID" value="KIH45576.1"/>
    <property type="molecule type" value="Genomic_DNA"/>
</dbReference>
<feature type="non-terminal residue" evidence="2">
    <location>
        <position position="115"/>
    </location>
</feature>
<reference evidence="2 3" key="1">
    <citation type="submission" date="2013-12" db="EMBL/GenBank/DDBJ databases">
        <title>Draft genome of the parsitic nematode Ancylostoma duodenale.</title>
        <authorList>
            <person name="Mitreva M."/>
        </authorList>
    </citation>
    <scope>NUCLEOTIDE SEQUENCE [LARGE SCALE GENOMIC DNA]</scope>
    <source>
        <strain evidence="2 3">Zhejiang</strain>
    </source>
</reference>
<organism evidence="2 3">
    <name type="scientific">Ancylostoma duodenale</name>
    <dbReference type="NCBI Taxonomy" id="51022"/>
    <lineage>
        <taxon>Eukaryota</taxon>
        <taxon>Metazoa</taxon>
        <taxon>Ecdysozoa</taxon>
        <taxon>Nematoda</taxon>
        <taxon>Chromadorea</taxon>
        <taxon>Rhabditida</taxon>
        <taxon>Rhabditina</taxon>
        <taxon>Rhabditomorpha</taxon>
        <taxon>Strongyloidea</taxon>
        <taxon>Ancylostomatidae</taxon>
        <taxon>Ancylostomatinae</taxon>
        <taxon>Ancylostoma</taxon>
    </lineage>
</organism>
<keyword evidence="3" id="KW-1185">Reference proteome</keyword>